<evidence type="ECO:0000313" key="2">
    <source>
        <dbReference type="EMBL" id="OGF64378.1"/>
    </source>
</evidence>
<reference evidence="2 3" key="1">
    <citation type="journal article" date="2016" name="Nat. Commun.">
        <title>Thousands of microbial genomes shed light on interconnected biogeochemical processes in an aquifer system.</title>
        <authorList>
            <person name="Anantharaman K."/>
            <person name="Brown C.T."/>
            <person name="Hug L.A."/>
            <person name="Sharon I."/>
            <person name="Castelle C.J."/>
            <person name="Probst A.J."/>
            <person name="Thomas B.C."/>
            <person name="Singh A."/>
            <person name="Wilkins M.J."/>
            <person name="Karaoz U."/>
            <person name="Brodie E.L."/>
            <person name="Williams K.H."/>
            <person name="Hubbard S.S."/>
            <person name="Banfield J.F."/>
        </authorList>
    </citation>
    <scope>NUCLEOTIDE SEQUENCE [LARGE SCALE GENOMIC DNA]</scope>
</reference>
<protein>
    <recommendedName>
        <fullName evidence="1">Bacterial alpha-2-macroglobulin MG10 domain-containing protein</fullName>
    </recommendedName>
</protein>
<dbReference type="InterPro" id="IPR041246">
    <property type="entry name" value="Bact_MG10"/>
</dbReference>
<comment type="caution">
    <text evidence="2">The sequence shown here is derived from an EMBL/GenBank/DDBJ whole genome shotgun (WGS) entry which is preliminary data.</text>
</comment>
<dbReference type="AlphaFoldDB" id="A0A1F5VMA6"/>
<dbReference type="STRING" id="1817863.A2Y62_00765"/>
<dbReference type="EMBL" id="MFGW01000138">
    <property type="protein sequence ID" value="OGF64378.1"/>
    <property type="molecule type" value="Genomic_DNA"/>
</dbReference>
<dbReference type="PANTHER" id="PTHR40094">
    <property type="entry name" value="ALPHA-2-MACROGLOBULIN HOMOLOG"/>
    <property type="match status" value="1"/>
</dbReference>
<proteinExistence type="predicted"/>
<dbReference type="GO" id="GO:0004866">
    <property type="term" value="F:endopeptidase inhibitor activity"/>
    <property type="evidence" value="ECO:0007669"/>
    <property type="project" value="TreeGrafter"/>
</dbReference>
<dbReference type="PANTHER" id="PTHR40094:SF1">
    <property type="entry name" value="UBIQUITIN DOMAIN-CONTAINING PROTEIN"/>
    <property type="match status" value="1"/>
</dbReference>
<evidence type="ECO:0000313" key="3">
    <source>
        <dbReference type="Proteomes" id="UP000178943"/>
    </source>
</evidence>
<sequence>MTELSQTLNVEAHSIQTFAWNITVPQALTLLKVTATAHAGIFTDAEERDLPILPSRQRLIESTVIMLKDNVTKSLSLKNFATVDTSRQNESMTLQIDPNLALSILNSIPYLVKYPHECVEQLLNRYVPLAIVHEIYKKYPAITKAMKKVPSRDDITPSWETDDPRRMISLMETPWQQESDSINDYYTLVNILNPKTVKKEKEAVLDKIIDAQNSDGAFPWFPGGRGDLYMTLYILDGFGEAMRYGVDVPEQVTNAGLKYVIKELPDRIKSNDTHLAFILYSAYVITSFPKSDTSSDKRFELAQQWITAIDKYSGILTPYEKILAANIFWRLGNKEIAFNYLDQVMDSAREDAIASVYWTPEKHSWLWYNDSIEVHSFILRTLMLIRPQDPHIPGMVQWLLFNRKATEWKSTKATSAAVYALLDYMKLTGALDESDQYTVNWDTIKDTFQVKPDDWLSKPLQWTKTGAGITPALAEPTITKTGKGTAFASLTWIYATNNTPEPPKDHPLFIKRIYYKRIRQNDRYILEPIPPGAQIRVGDQIEVHLIITASSQFEYIYLKDPKGSGFESDTLSSGWKWNPVSYYEEPRDSLTNFFISWLPHGEYILRYRIRPTTAGTFRIGTAIVQSMYAPEFAAYSEAFEITVIE</sequence>
<dbReference type="InterPro" id="IPR008930">
    <property type="entry name" value="Terpenoid_cyclase/PrenylTrfase"/>
</dbReference>
<dbReference type="Pfam" id="PF17973">
    <property type="entry name" value="bMG10"/>
    <property type="match status" value="1"/>
</dbReference>
<dbReference type="Proteomes" id="UP000178943">
    <property type="component" value="Unassembled WGS sequence"/>
</dbReference>
<dbReference type="InterPro" id="IPR051802">
    <property type="entry name" value="YfhM-like"/>
</dbReference>
<organism evidence="2 3">
    <name type="scientific">Candidatus Fischerbacteria bacterium RBG_13_37_8</name>
    <dbReference type="NCBI Taxonomy" id="1817863"/>
    <lineage>
        <taxon>Bacteria</taxon>
        <taxon>Candidatus Fischeribacteriota</taxon>
    </lineage>
</organism>
<name>A0A1F5VMA6_9BACT</name>
<dbReference type="SUPFAM" id="SSF48239">
    <property type="entry name" value="Terpenoid cyclases/Protein prenyltransferases"/>
    <property type="match status" value="1"/>
</dbReference>
<accession>A0A1F5VMA6</accession>
<dbReference type="Gene3D" id="1.50.10.20">
    <property type="match status" value="1"/>
</dbReference>
<feature type="domain" description="Bacterial alpha-2-macroglobulin MG10" evidence="1">
    <location>
        <begin position="510"/>
        <end position="631"/>
    </location>
</feature>
<evidence type="ECO:0000259" key="1">
    <source>
        <dbReference type="Pfam" id="PF17973"/>
    </source>
</evidence>
<gene>
    <name evidence="2" type="ORF">A2Y62_00765</name>
</gene>